<evidence type="ECO:0000313" key="3">
    <source>
        <dbReference type="Proteomes" id="UP000813462"/>
    </source>
</evidence>
<dbReference type="SUPFAM" id="SSF50249">
    <property type="entry name" value="Nucleic acid-binding proteins"/>
    <property type="match status" value="1"/>
</dbReference>
<organism evidence="2 3">
    <name type="scientific">Ziziphus jujuba var. spinosa</name>
    <dbReference type="NCBI Taxonomy" id="714518"/>
    <lineage>
        <taxon>Eukaryota</taxon>
        <taxon>Viridiplantae</taxon>
        <taxon>Streptophyta</taxon>
        <taxon>Embryophyta</taxon>
        <taxon>Tracheophyta</taxon>
        <taxon>Spermatophyta</taxon>
        <taxon>Magnoliopsida</taxon>
        <taxon>eudicotyledons</taxon>
        <taxon>Gunneridae</taxon>
        <taxon>Pentapetalae</taxon>
        <taxon>rosids</taxon>
        <taxon>fabids</taxon>
        <taxon>Rosales</taxon>
        <taxon>Rhamnaceae</taxon>
        <taxon>Paliureae</taxon>
        <taxon>Ziziphus</taxon>
    </lineage>
</organism>
<dbReference type="PANTHER" id="PTHR36033:SF1">
    <property type="entry name" value="NUCLEIC ACID-BINDING PROTEINS SUPERFAMILY"/>
    <property type="match status" value="1"/>
</dbReference>
<sequence length="107" mass="12139">MKFFVYLLPCDTEVVRSFYLRVTLADGSGKVFAWSTGPAATELLQISPDEFYKLPEEEQVMYPSSLENERFMVALVSCKRKVSGVDDGFLLEDDAISREITRALKCE</sequence>
<evidence type="ECO:0000259" key="1">
    <source>
        <dbReference type="Pfam" id="PF17244"/>
    </source>
</evidence>
<dbReference type="Proteomes" id="UP000813462">
    <property type="component" value="Unassembled WGS sequence"/>
</dbReference>
<dbReference type="InterPro" id="IPR035203">
    <property type="entry name" value="Cdc24_OB3"/>
</dbReference>
<name>A0A978UPA0_ZIZJJ</name>
<dbReference type="AlphaFoldDB" id="A0A978UPA0"/>
<feature type="domain" description="Cell division control protein 24 OB" evidence="1">
    <location>
        <begin position="10"/>
        <end position="66"/>
    </location>
</feature>
<comment type="caution">
    <text evidence="2">The sequence shown here is derived from an EMBL/GenBank/DDBJ whole genome shotgun (WGS) entry which is preliminary data.</text>
</comment>
<dbReference type="Pfam" id="PF17244">
    <property type="entry name" value="CDC24_OB3"/>
    <property type="match status" value="1"/>
</dbReference>
<evidence type="ECO:0000313" key="2">
    <source>
        <dbReference type="EMBL" id="KAH7516652.1"/>
    </source>
</evidence>
<dbReference type="EMBL" id="JAEACU010000010">
    <property type="protein sequence ID" value="KAH7516652.1"/>
    <property type="molecule type" value="Genomic_DNA"/>
</dbReference>
<proteinExistence type="predicted"/>
<protein>
    <recommendedName>
        <fullName evidence="1">Cell division control protein 24 OB domain-containing protein</fullName>
    </recommendedName>
</protein>
<dbReference type="InterPro" id="IPR012340">
    <property type="entry name" value="NA-bd_OB-fold"/>
</dbReference>
<gene>
    <name evidence="2" type="ORF">FEM48_Zijuj10G0157800</name>
</gene>
<accession>A0A978UPA0</accession>
<dbReference type="PANTHER" id="PTHR36033">
    <property type="entry name" value="NUCLEIC ACID-BINDING PROTEINS SUPERFAMILY"/>
    <property type="match status" value="1"/>
</dbReference>
<reference evidence="2" key="1">
    <citation type="journal article" date="2021" name="Front. Plant Sci.">
        <title>Chromosome-Scale Genome Assembly for Chinese Sour Jujube and Insights Into Its Genome Evolution and Domestication Signature.</title>
        <authorList>
            <person name="Shen L.-Y."/>
            <person name="Luo H."/>
            <person name="Wang X.-L."/>
            <person name="Wang X.-M."/>
            <person name="Qiu X.-J."/>
            <person name="Liu H."/>
            <person name="Zhou S.-S."/>
            <person name="Jia K.-H."/>
            <person name="Nie S."/>
            <person name="Bao Y.-T."/>
            <person name="Zhang R.-G."/>
            <person name="Yun Q.-Z."/>
            <person name="Chai Y.-H."/>
            <person name="Lu J.-Y."/>
            <person name="Li Y."/>
            <person name="Zhao S.-W."/>
            <person name="Mao J.-F."/>
            <person name="Jia S.-G."/>
            <person name="Mao Y.-M."/>
        </authorList>
    </citation>
    <scope>NUCLEOTIDE SEQUENCE</scope>
    <source>
        <strain evidence="2">AT0</strain>
        <tissue evidence="2">Leaf</tissue>
    </source>
</reference>